<accession>A0A9N9HPM3</accession>
<evidence type="ECO:0000313" key="3">
    <source>
        <dbReference type="Proteomes" id="UP000789375"/>
    </source>
</evidence>
<reference evidence="2" key="1">
    <citation type="submission" date="2021-06" db="EMBL/GenBank/DDBJ databases">
        <authorList>
            <person name="Kallberg Y."/>
            <person name="Tangrot J."/>
            <person name="Rosling A."/>
        </authorList>
    </citation>
    <scope>NUCLEOTIDE SEQUENCE</scope>
    <source>
        <strain evidence="2">87-6 pot B 2015</strain>
    </source>
</reference>
<proteinExistence type="predicted"/>
<organism evidence="2 3">
    <name type="scientific">Funneliformis mosseae</name>
    <name type="common">Endomycorrhizal fungus</name>
    <name type="synonym">Glomus mosseae</name>
    <dbReference type="NCBI Taxonomy" id="27381"/>
    <lineage>
        <taxon>Eukaryota</taxon>
        <taxon>Fungi</taxon>
        <taxon>Fungi incertae sedis</taxon>
        <taxon>Mucoromycota</taxon>
        <taxon>Glomeromycotina</taxon>
        <taxon>Glomeromycetes</taxon>
        <taxon>Glomerales</taxon>
        <taxon>Glomeraceae</taxon>
        <taxon>Funneliformis</taxon>
    </lineage>
</organism>
<name>A0A9N9HPM3_FUNMO</name>
<dbReference type="EMBL" id="CAJVPP010008746">
    <property type="protein sequence ID" value="CAG8699444.1"/>
    <property type="molecule type" value="Genomic_DNA"/>
</dbReference>
<gene>
    <name evidence="2" type="ORF">FMOSSE_LOCUS13751</name>
</gene>
<evidence type="ECO:0000313" key="2">
    <source>
        <dbReference type="EMBL" id="CAG8699444.1"/>
    </source>
</evidence>
<dbReference type="Proteomes" id="UP000789375">
    <property type="component" value="Unassembled WGS sequence"/>
</dbReference>
<dbReference type="AlphaFoldDB" id="A0A9N9HPM3"/>
<keyword evidence="1" id="KW-1133">Transmembrane helix</keyword>
<keyword evidence="3" id="KW-1185">Reference proteome</keyword>
<sequence>MTGSNEYTDEASTSHQNNLVTTLITLNVSGILYTTIKRILLKKTKFFSEPFKDFDYNGNIFID</sequence>
<feature type="transmembrane region" description="Helical" evidence="1">
    <location>
        <begin position="19"/>
        <end position="36"/>
    </location>
</feature>
<comment type="caution">
    <text evidence="2">The sequence shown here is derived from an EMBL/GenBank/DDBJ whole genome shotgun (WGS) entry which is preliminary data.</text>
</comment>
<protein>
    <submittedName>
        <fullName evidence="2">16489_t:CDS:1</fullName>
    </submittedName>
</protein>
<evidence type="ECO:0000256" key="1">
    <source>
        <dbReference type="SAM" id="Phobius"/>
    </source>
</evidence>
<keyword evidence="1" id="KW-0472">Membrane</keyword>
<keyword evidence="1" id="KW-0812">Transmembrane</keyword>